<name>A0A8S4QMB2_9NEOP</name>
<dbReference type="Gene3D" id="2.30.30.140">
    <property type="match status" value="1"/>
</dbReference>
<dbReference type="PANTHER" id="PTHR16442">
    <property type="entry name" value="RING FINGER PROTEIN 17"/>
    <property type="match status" value="1"/>
</dbReference>
<sequence>ATECHLAGVTAPNKKWSPGSVLLLQQFKDKILELHVEESRIRGSLGVTLYDTSDGDNVVCINAQMIKNKFAYTFGMYMFNENSEKDELVYDNKSPLSEPKPTHKPKDNSEITILKKPKSKPQQPKEEDLDAKDKGPLRIEAKVLNYQSPWLIYVSLVHQQKVFNELFENIQMYYSKKKTQGKEDWKVSDRCCTMCIQSQTWRRAAILEIDGGNAKVFYSDFACVETVPVSDLRELPPEFASVGDAAIMCHLCGVIPAVGDEWPSITKEFLKELLDVYPRVFITKVGKFKDKSMPVELWVYHTIQGGALEPNTSEWRCLNKKIIEQGLGIPDKCMQVNIIHSVFTYMSYVNNFSLPSVKIIF</sequence>
<keyword evidence="4" id="KW-1185">Reference proteome</keyword>
<protein>
    <submittedName>
        <fullName evidence="3">Jg25583 protein</fullName>
    </submittedName>
</protein>
<dbReference type="Proteomes" id="UP000838756">
    <property type="component" value="Unassembled WGS sequence"/>
</dbReference>
<dbReference type="Pfam" id="PF00567">
    <property type="entry name" value="TUDOR"/>
    <property type="match status" value="1"/>
</dbReference>
<evidence type="ECO:0000313" key="4">
    <source>
        <dbReference type="Proteomes" id="UP000838756"/>
    </source>
</evidence>
<feature type="compositionally biased region" description="Basic and acidic residues" evidence="1">
    <location>
        <begin position="100"/>
        <end position="109"/>
    </location>
</feature>
<evidence type="ECO:0000313" key="3">
    <source>
        <dbReference type="EMBL" id="CAH2211219.1"/>
    </source>
</evidence>
<organism evidence="3 4">
    <name type="scientific">Pararge aegeria aegeria</name>
    <dbReference type="NCBI Taxonomy" id="348720"/>
    <lineage>
        <taxon>Eukaryota</taxon>
        <taxon>Metazoa</taxon>
        <taxon>Ecdysozoa</taxon>
        <taxon>Arthropoda</taxon>
        <taxon>Hexapoda</taxon>
        <taxon>Insecta</taxon>
        <taxon>Pterygota</taxon>
        <taxon>Neoptera</taxon>
        <taxon>Endopterygota</taxon>
        <taxon>Lepidoptera</taxon>
        <taxon>Glossata</taxon>
        <taxon>Ditrysia</taxon>
        <taxon>Papilionoidea</taxon>
        <taxon>Nymphalidae</taxon>
        <taxon>Satyrinae</taxon>
        <taxon>Satyrini</taxon>
        <taxon>Parargina</taxon>
        <taxon>Pararge</taxon>
    </lineage>
</organism>
<dbReference type="PROSITE" id="PS50304">
    <property type="entry name" value="TUDOR"/>
    <property type="match status" value="1"/>
</dbReference>
<feature type="domain" description="Tudor" evidence="2">
    <location>
        <begin position="184"/>
        <end position="242"/>
    </location>
</feature>
<evidence type="ECO:0000256" key="1">
    <source>
        <dbReference type="SAM" id="MobiDB-lite"/>
    </source>
</evidence>
<evidence type="ECO:0000259" key="2">
    <source>
        <dbReference type="PROSITE" id="PS50304"/>
    </source>
</evidence>
<gene>
    <name evidence="3" type="primary">jg25583</name>
    <name evidence="3" type="ORF">PAEG_LOCUS3056</name>
</gene>
<dbReference type="SUPFAM" id="SSF63748">
    <property type="entry name" value="Tudor/PWWP/MBT"/>
    <property type="match status" value="1"/>
</dbReference>
<feature type="compositionally biased region" description="Basic and acidic residues" evidence="1">
    <location>
        <begin position="123"/>
        <end position="132"/>
    </location>
</feature>
<dbReference type="OrthoDB" id="5800423at2759"/>
<comment type="caution">
    <text evidence="3">The sequence shown here is derived from an EMBL/GenBank/DDBJ whole genome shotgun (WGS) entry which is preliminary data.</text>
</comment>
<feature type="non-terminal residue" evidence="3">
    <location>
        <position position="1"/>
    </location>
</feature>
<dbReference type="SMART" id="SM00333">
    <property type="entry name" value="TUDOR"/>
    <property type="match status" value="1"/>
</dbReference>
<dbReference type="InterPro" id="IPR002999">
    <property type="entry name" value="Tudor"/>
</dbReference>
<dbReference type="Gene3D" id="2.40.50.90">
    <property type="match status" value="2"/>
</dbReference>
<dbReference type="GO" id="GO:0005737">
    <property type="term" value="C:cytoplasm"/>
    <property type="evidence" value="ECO:0007669"/>
    <property type="project" value="UniProtKB-ARBA"/>
</dbReference>
<dbReference type="InterPro" id="IPR035437">
    <property type="entry name" value="SNase_OB-fold_sf"/>
</dbReference>
<reference evidence="3" key="1">
    <citation type="submission" date="2022-03" db="EMBL/GenBank/DDBJ databases">
        <authorList>
            <person name="Lindestad O."/>
        </authorList>
    </citation>
    <scope>NUCLEOTIDE SEQUENCE</scope>
</reference>
<proteinExistence type="predicted"/>
<feature type="region of interest" description="Disordered" evidence="1">
    <location>
        <begin position="91"/>
        <end position="132"/>
    </location>
</feature>
<accession>A0A8S4QMB2</accession>
<dbReference type="EMBL" id="CAKXAJ010009525">
    <property type="protein sequence ID" value="CAH2211219.1"/>
    <property type="molecule type" value="Genomic_DNA"/>
</dbReference>
<dbReference type="AlphaFoldDB" id="A0A8S4QMB2"/>
<dbReference type="PANTHER" id="PTHR16442:SF1">
    <property type="entry name" value="RING FINGER PROTEIN 17"/>
    <property type="match status" value="1"/>
</dbReference>